<keyword evidence="3" id="KW-1185">Reference proteome</keyword>
<feature type="transmembrane region" description="Helical" evidence="1">
    <location>
        <begin position="12"/>
        <end position="34"/>
    </location>
</feature>
<name>A0A1C9W3M2_9GAMM</name>
<protein>
    <submittedName>
        <fullName evidence="2">Uncharacterized protein</fullName>
    </submittedName>
</protein>
<reference evidence="3" key="1">
    <citation type="submission" date="2016-01" db="EMBL/GenBank/DDBJ databases">
        <title>Complete genome sequence of Microbulbifer sp. CCB-MM1, a halophile isolated from Matang Mangrove Forest, Perak.</title>
        <authorList>
            <person name="Moh T.H."/>
            <person name="Dinesh B."/>
            <person name="Lau N.-S."/>
            <person name="Go F."/>
            <person name="Alexander Chong S.-C."/>
        </authorList>
    </citation>
    <scope>NUCLEOTIDE SEQUENCE [LARGE SCALE GENOMIC DNA]</scope>
    <source>
        <strain evidence="3">CCB-MM1</strain>
    </source>
</reference>
<proteinExistence type="predicted"/>
<evidence type="ECO:0000313" key="3">
    <source>
        <dbReference type="Proteomes" id="UP000095672"/>
    </source>
</evidence>
<dbReference type="KEGG" id="micc:AUP74_00265"/>
<evidence type="ECO:0000313" key="2">
    <source>
        <dbReference type="EMBL" id="AOS95737.1"/>
    </source>
</evidence>
<keyword evidence="1" id="KW-0472">Membrane</keyword>
<keyword evidence="1" id="KW-1133">Transmembrane helix</keyword>
<dbReference type="EMBL" id="CP014143">
    <property type="protein sequence ID" value="AOS95737.1"/>
    <property type="molecule type" value="Genomic_DNA"/>
</dbReference>
<dbReference type="STRING" id="1769779.AUP74_00265"/>
<evidence type="ECO:0000256" key="1">
    <source>
        <dbReference type="SAM" id="Phobius"/>
    </source>
</evidence>
<sequence length="165" mass="18696">MPADTRRSSAPFIGRWGLLSLVVLLVAGLTYFAIGAGSPVVYQSSDGQWMDCDCPGLKSSGHRGVVFSFERYKVACDVAGVELWRITPRAGLINPRTWFDEYADSRWQVPLSRGVEFPGEARRWPVRGRDDDHCFFRPLSEPELEIVRKRAELYFVKHSRSAESD</sequence>
<dbReference type="AlphaFoldDB" id="A0A1C9W3M2"/>
<gene>
    <name evidence="2" type="ORF">AUP74_00265</name>
</gene>
<dbReference type="Proteomes" id="UP000095672">
    <property type="component" value="Chromosome"/>
</dbReference>
<organism evidence="2 3">
    <name type="scientific">Microbulbifer aggregans</name>
    <dbReference type="NCBI Taxonomy" id="1769779"/>
    <lineage>
        <taxon>Bacteria</taxon>
        <taxon>Pseudomonadati</taxon>
        <taxon>Pseudomonadota</taxon>
        <taxon>Gammaproteobacteria</taxon>
        <taxon>Cellvibrionales</taxon>
        <taxon>Microbulbiferaceae</taxon>
        <taxon>Microbulbifer</taxon>
    </lineage>
</organism>
<accession>A0A1C9W3M2</accession>
<keyword evidence="1" id="KW-0812">Transmembrane</keyword>